<dbReference type="RefSeq" id="WP_019958482.1">
    <property type="nucleotide sequence ID" value="NZ_CP091512.1"/>
</dbReference>
<keyword evidence="6" id="KW-1185">Reference proteome</keyword>
<accession>A0ABY4E6Z8</accession>
<evidence type="ECO:0000313" key="6">
    <source>
        <dbReference type="Proteomes" id="UP000832034"/>
    </source>
</evidence>
<dbReference type="InterPro" id="IPR008778">
    <property type="entry name" value="Pirin_C_dom"/>
</dbReference>
<dbReference type="PANTHER" id="PTHR13903">
    <property type="entry name" value="PIRIN-RELATED"/>
    <property type="match status" value="1"/>
</dbReference>
<dbReference type="Gene3D" id="2.60.120.10">
    <property type="entry name" value="Jelly Rolls"/>
    <property type="match status" value="2"/>
</dbReference>
<evidence type="ECO:0000256" key="1">
    <source>
        <dbReference type="ARBA" id="ARBA00008416"/>
    </source>
</evidence>
<dbReference type="Pfam" id="PF05726">
    <property type="entry name" value="Pirin_C"/>
    <property type="match status" value="1"/>
</dbReference>
<evidence type="ECO:0000259" key="4">
    <source>
        <dbReference type="Pfam" id="PF05726"/>
    </source>
</evidence>
<dbReference type="InterPro" id="IPR014710">
    <property type="entry name" value="RmlC-like_jellyroll"/>
</dbReference>
<dbReference type="PANTHER" id="PTHR13903:SF8">
    <property type="entry name" value="PIRIN"/>
    <property type="match status" value="1"/>
</dbReference>
<proteinExistence type="inferred from homology"/>
<dbReference type="Pfam" id="PF02678">
    <property type="entry name" value="Pirin"/>
    <property type="match status" value="1"/>
</dbReference>
<dbReference type="PIRSF" id="PIRSF006232">
    <property type="entry name" value="Pirin"/>
    <property type="match status" value="1"/>
</dbReference>
<protein>
    <submittedName>
        <fullName evidence="5">Pirin family protein</fullName>
    </submittedName>
</protein>
<reference evidence="5" key="2">
    <citation type="journal article" date="2022" name="Res Sq">
        <title>Evolution of multicellular longitudinally dividing oral cavity symbionts (Neisseriaceae).</title>
        <authorList>
            <person name="Nyongesa S."/>
            <person name="Weber P."/>
            <person name="Bernet E."/>
            <person name="Pullido F."/>
            <person name="Nieckarz M."/>
            <person name="Delaby M."/>
            <person name="Nieves C."/>
            <person name="Viehboeck T."/>
            <person name="Krause N."/>
            <person name="Rivera-Millot A."/>
            <person name="Nakamura A."/>
            <person name="Vischer N."/>
            <person name="VanNieuwenhze M."/>
            <person name="Brun Y."/>
            <person name="Cava F."/>
            <person name="Bulgheresi S."/>
            <person name="Veyrier F."/>
        </authorList>
    </citation>
    <scope>NUCLEOTIDE SEQUENCE</scope>
    <source>
        <strain evidence="5">SAG 1488-6</strain>
    </source>
</reference>
<sequence>MTQFEVLNQAKTELSPGFEILRGLPQRALRRIGAWIFLDHLGPVQVTRAEQLHVHSHPHIGLQTFTWMIEGEIEHKDSLGYHQTIQAGQINLMTAGNGIAHTEISLNPTGRLHSAQLWIALPDSHKNMPAAFENYPNLLAIKTDESTQTILVGSWQGQTSSVKVHTPLIAVDILSQQTHQVTLPLNPDFEYGLMALEGNFSIEQTDCDASVLVYLPKGQTEVNVHLPANSRVLLIGGEPMQEELIVWWNLVARTQAEIEQAREDWQNQSERFGNLSLLGDGWLQAPLINGTLKASGPRS</sequence>
<dbReference type="InterPro" id="IPR012093">
    <property type="entry name" value="Pirin"/>
</dbReference>
<reference evidence="5" key="1">
    <citation type="submission" date="2021-12" db="EMBL/GenBank/DDBJ databases">
        <authorList>
            <person name="Veyrier F.J."/>
        </authorList>
    </citation>
    <scope>NUCLEOTIDE SEQUENCE</scope>
    <source>
        <strain evidence="5">SAG 1488-6</strain>
    </source>
</reference>
<dbReference type="CDD" id="cd02909">
    <property type="entry name" value="cupin_pirin_N"/>
    <property type="match status" value="1"/>
</dbReference>
<feature type="domain" description="Pirin C-terminal" evidence="4">
    <location>
        <begin position="171"/>
        <end position="268"/>
    </location>
</feature>
<dbReference type="InterPro" id="IPR003829">
    <property type="entry name" value="Pirin_N_dom"/>
</dbReference>
<evidence type="ECO:0000256" key="2">
    <source>
        <dbReference type="RuleBase" id="RU003457"/>
    </source>
</evidence>
<dbReference type="EMBL" id="CP091512">
    <property type="protein sequence ID" value="UOO91556.1"/>
    <property type="molecule type" value="Genomic_DNA"/>
</dbReference>
<comment type="similarity">
    <text evidence="1 2">Belongs to the pirin family.</text>
</comment>
<organism evidence="5 6">
    <name type="scientific">Vitreoscilla stercoraria</name>
    <dbReference type="NCBI Taxonomy" id="61"/>
    <lineage>
        <taxon>Bacteria</taxon>
        <taxon>Pseudomonadati</taxon>
        <taxon>Pseudomonadota</taxon>
        <taxon>Betaproteobacteria</taxon>
        <taxon>Neisseriales</taxon>
        <taxon>Neisseriaceae</taxon>
        <taxon>Vitreoscilla</taxon>
    </lineage>
</organism>
<name>A0ABY4E6Z8_VITST</name>
<feature type="domain" description="Pirin N-terminal" evidence="3">
    <location>
        <begin position="24"/>
        <end position="119"/>
    </location>
</feature>
<dbReference type="InterPro" id="IPR011051">
    <property type="entry name" value="RmlC_Cupin_sf"/>
</dbReference>
<evidence type="ECO:0000313" key="5">
    <source>
        <dbReference type="EMBL" id="UOO91556.1"/>
    </source>
</evidence>
<gene>
    <name evidence="5" type="ORF">LVJ81_07810</name>
</gene>
<dbReference type="Proteomes" id="UP000832034">
    <property type="component" value="Chromosome"/>
</dbReference>
<evidence type="ECO:0000259" key="3">
    <source>
        <dbReference type="Pfam" id="PF02678"/>
    </source>
</evidence>
<dbReference type="SUPFAM" id="SSF51182">
    <property type="entry name" value="RmlC-like cupins"/>
    <property type="match status" value="1"/>
</dbReference>